<accession>A0A6J5YA82</accession>
<feature type="domain" description="Glycosyltransferase 2-like" evidence="4">
    <location>
        <begin position="11"/>
        <end position="128"/>
    </location>
</feature>
<dbReference type="AlphaFoldDB" id="A0A6J5YA82"/>
<comment type="similarity">
    <text evidence="1">Belongs to the glycosyltransferase 2 family.</text>
</comment>
<dbReference type="Pfam" id="PF00535">
    <property type="entry name" value="Glycos_transf_2"/>
    <property type="match status" value="1"/>
</dbReference>
<evidence type="ECO:0000256" key="3">
    <source>
        <dbReference type="ARBA" id="ARBA00022679"/>
    </source>
</evidence>
<reference evidence="5" key="1">
    <citation type="submission" date="2020-05" db="EMBL/GenBank/DDBJ databases">
        <authorList>
            <person name="Chiriac C."/>
            <person name="Salcher M."/>
            <person name="Ghai R."/>
            <person name="Kavagutti S V."/>
        </authorList>
    </citation>
    <scope>NUCLEOTIDE SEQUENCE</scope>
</reference>
<dbReference type="GO" id="GO:0016757">
    <property type="term" value="F:glycosyltransferase activity"/>
    <property type="evidence" value="ECO:0007669"/>
    <property type="project" value="UniProtKB-KW"/>
</dbReference>
<protein>
    <submittedName>
        <fullName evidence="5">Unannotated protein</fullName>
    </submittedName>
</protein>
<dbReference type="Gene3D" id="3.90.550.10">
    <property type="entry name" value="Spore Coat Polysaccharide Biosynthesis Protein SpsA, Chain A"/>
    <property type="match status" value="1"/>
</dbReference>
<proteinExistence type="inferred from homology"/>
<evidence type="ECO:0000256" key="2">
    <source>
        <dbReference type="ARBA" id="ARBA00022676"/>
    </source>
</evidence>
<organism evidence="5">
    <name type="scientific">freshwater metagenome</name>
    <dbReference type="NCBI Taxonomy" id="449393"/>
    <lineage>
        <taxon>unclassified sequences</taxon>
        <taxon>metagenomes</taxon>
        <taxon>ecological metagenomes</taxon>
    </lineage>
</organism>
<dbReference type="EMBL" id="CAEMXZ010000015">
    <property type="protein sequence ID" value="CAB4322783.1"/>
    <property type="molecule type" value="Genomic_DNA"/>
</dbReference>
<dbReference type="SUPFAM" id="SSF53448">
    <property type="entry name" value="Nucleotide-diphospho-sugar transferases"/>
    <property type="match status" value="1"/>
</dbReference>
<dbReference type="InterPro" id="IPR029044">
    <property type="entry name" value="Nucleotide-diphossugar_trans"/>
</dbReference>
<gene>
    <name evidence="5" type="ORF">UFOPK1392_00520</name>
    <name evidence="6" type="ORF">UFOPK3733_01446</name>
</gene>
<evidence type="ECO:0000259" key="4">
    <source>
        <dbReference type="Pfam" id="PF00535"/>
    </source>
</evidence>
<evidence type="ECO:0000313" key="6">
    <source>
        <dbReference type="EMBL" id="CAB4943670.1"/>
    </source>
</evidence>
<keyword evidence="2" id="KW-0328">Glycosyltransferase</keyword>
<dbReference type="EMBL" id="CAFBNC010000078">
    <property type="protein sequence ID" value="CAB4943670.1"/>
    <property type="molecule type" value="Genomic_DNA"/>
</dbReference>
<sequence>MSNISPTAGVSVVIPHYGDPALSQHLIDALRMQTTERPLQIIIVDDHHPTPYPDPNLPGIQVVRRDVNGGFGSTVNTGAAYAQHPLLLILNSDLTIGVTFIEELCRAAEKWLPAIVSPTVVDGNGSNQYVGRMFPTITRSVIAGLVPLARWRDDARWHRAVGHEIPDPPTEATICDWFIGAVILMPTKAFHQLGGFDERFYMNSEEVDLQRRAREINLPSVVLADVTVEHVGGGSSDDARRFLWLMQGEWRYRTKWEGKFRARSFQAAMLGVTVINLVWNSVRSLFGRPTRPLQTFQRGASAIIRSSRD</sequence>
<dbReference type="PANTHER" id="PTHR43179">
    <property type="entry name" value="RHAMNOSYLTRANSFERASE WBBL"/>
    <property type="match status" value="1"/>
</dbReference>
<dbReference type="InterPro" id="IPR001173">
    <property type="entry name" value="Glyco_trans_2-like"/>
</dbReference>
<keyword evidence="3" id="KW-0808">Transferase</keyword>
<evidence type="ECO:0000313" key="5">
    <source>
        <dbReference type="EMBL" id="CAB4322783.1"/>
    </source>
</evidence>
<dbReference type="PANTHER" id="PTHR43179:SF12">
    <property type="entry name" value="GALACTOFURANOSYLTRANSFERASE GLFT2"/>
    <property type="match status" value="1"/>
</dbReference>
<evidence type="ECO:0000256" key="1">
    <source>
        <dbReference type="ARBA" id="ARBA00006739"/>
    </source>
</evidence>
<name>A0A6J5YA82_9ZZZZ</name>